<feature type="region of interest" description="Disordered" evidence="6">
    <location>
        <begin position="1"/>
        <end position="392"/>
    </location>
</feature>
<sequence>MSVSQRPLPQPSGSFAASSPSAYDLFHRGHKPVRRTLPQAEATEELGAHRFGGHADEDLPPPVPPKPEKSHERPRAPVLPHMDFHEHTTSRNRETASPSFKIPRKRPLPPFPAMDTSPTTTPTSSPHRPLPSVRHGARPLPMPGASHVPISMGWVAGPPDSPSRPWSMYSFPPAPAQVQAQEQVPVAPWPSTPPPAHHLPLSQPPPLPPRSVPPKPPSLERVDSPPPSLPVDSPRRAMPVATAATPAGTTLSACSQPPASEATGSLKLTPSTSTPSGSATSACSAIKPSASAPSSSSTLATAPPQHGEHDSSRTHPSLPEHTSDVVPANAAASSASSAKPPIPLIMLDGHVMTDDMMDPSSPDVSHNVATSDEMPAPQHASSSSAADRETTHGPYISEGIHSMCHRCGRWIGGYMVHAMGHAWHARCFTCAHCQTPLEHVSFYEHDGEPYCHLDFHELFSRRCYHCQTPIVDERFVTVDAFGDVRSYHEAHFFCAQCGDPFVEQKDSDESTTSECSRPFFVHGRHAYCESCHRPRCQACKKPVGDEHVQALRAVWHPECFVCTRCRKPCQGATFVAPDGSPCDFDCYQAWVRGGRGGPAPPAFLA</sequence>
<dbReference type="Gene3D" id="2.10.110.10">
    <property type="entry name" value="Cysteine Rich Protein"/>
    <property type="match status" value="3"/>
</dbReference>
<feature type="compositionally biased region" description="Low complexity" evidence="6">
    <location>
        <begin position="11"/>
        <end position="22"/>
    </location>
</feature>
<keyword evidence="1 5" id="KW-0479">Metal-binding</keyword>
<keyword evidence="4 5" id="KW-0440">LIM domain</keyword>
<dbReference type="CDD" id="cd09396">
    <property type="entry name" value="LIM_DA1"/>
    <property type="match status" value="1"/>
</dbReference>
<name>A8QD64_MALGO</name>
<evidence type="ECO:0000259" key="7">
    <source>
        <dbReference type="PROSITE" id="PS50023"/>
    </source>
</evidence>
<comment type="caution">
    <text evidence="8">The sequence shown here is derived from an EMBL/GenBank/DDBJ whole genome shotgun (WGS) entry which is preliminary data.</text>
</comment>
<dbReference type="EMBL" id="AAYY01000020">
    <property type="protein sequence ID" value="EDP41583.1"/>
    <property type="molecule type" value="Genomic_DNA"/>
</dbReference>
<feature type="compositionally biased region" description="Low complexity" evidence="6">
    <location>
        <begin position="241"/>
        <end position="250"/>
    </location>
</feature>
<dbReference type="SMART" id="SM00132">
    <property type="entry name" value="LIM"/>
    <property type="match status" value="3"/>
</dbReference>
<feature type="compositionally biased region" description="Basic and acidic residues" evidence="6">
    <location>
        <begin position="66"/>
        <end position="75"/>
    </location>
</feature>
<evidence type="ECO:0000313" key="9">
    <source>
        <dbReference type="Proteomes" id="UP000008837"/>
    </source>
</evidence>
<evidence type="ECO:0000256" key="4">
    <source>
        <dbReference type="ARBA" id="ARBA00023038"/>
    </source>
</evidence>
<dbReference type="PROSITE" id="PS50023">
    <property type="entry name" value="LIM_DOMAIN_2"/>
    <property type="match status" value="2"/>
</dbReference>
<feature type="compositionally biased region" description="Basic and acidic residues" evidence="6">
    <location>
        <begin position="82"/>
        <end position="94"/>
    </location>
</feature>
<dbReference type="GO" id="GO:0030695">
    <property type="term" value="F:GTPase regulator activity"/>
    <property type="evidence" value="ECO:0007669"/>
    <property type="project" value="UniProtKB-ARBA"/>
</dbReference>
<keyword evidence="9" id="KW-1185">Reference proteome</keyword>
<feature type="domain" description="LIM zinc-binding" evidence="7">
    <location>
        <begin position="534"/>
        <end position="593"/>
    </location>
</feature>
<feature type="domain" description="LIM zinc-binding" evidence="7">
    <location>
        <begin position="402"/>
        <end position="461"/>
    </location>
</feature>
<dbReference type="OMA" id="YAPKCSV"/>
<dbReference type="Proteomes" id="UP000008837">
    <property type="component" value="Unassembled WGS sequence"/>
</dbReference>
<dbReference type="PROSITE" id="PS00478">
    <property type="entry name" value="LIM_DOMAIN_1"/>
    <property type="match status" value="1"/>
</dbReference>
<feature type="compositionally biased region" description="Low complexity" evidence="6">
    <location>
        <begin position="263"/>
        <end position="304"/>
    </location>
</feature>
<reference evidence="8 9" key="1">
    <citation type="journal article" date="2007" name="Proc. Natl. Acad. Sci. U.S.A.">
        <title>Dandruff-associated Malassezia genomes reveal convergent and divergent virulence traits shared with plant and human fungal pathogens.</title>
        <authorList>
            <person name="Xu J."/>
            <person name="Saunders C.W."/>
            <person name="Hu P."/>
            <person name="Grant R.A."/>
            <person name="Boekhout T."/>
            <person name="Kuramae E.E."/>
            <person name="Kronstad J.W."/>
            <person name="Deangelis Y.M."/>
            <person name="Reeder N.L."/>
            <person name="Johnstone K.R."/>
            <person name="Leland M."/>
            <person name="Fieno A.M."/>
            <person name="Begley W.M."/>
            <person name="Sun Y."/>
            <person name="Lacey M.P."/>
            <person name="Chaudhary T."/>
            <person name="Keough T."/>
            <person name="Chu L."/>
            <person name="Sears R."/>
            <person name="Yuan B."/>
            <person name="Dawson T.L.Jr."/>
        </authorList>
    </citation>
    <scope>NUCLEOTIDE SEQUENCE [LARGE SCALE GENOMIC DNA]</scope>
    <source>
        <strain evidence="9">ATCC MYA-4612 / CBS 7966</strain>
    </source>
</reference>
<keyword evidence="2" id="KW-0677">Repeat</keyword>
<feature type="compositionally biased region" description="Low complexity" evidence="6">
    <location>
        <begin position="116"/>
        <end position="126"/>
    </location>
</feature>
<dbReference type="GO" id="GO:0046872">
    <property type="term" value="F:metal ion binding"/>
    <property type="evidence" value="ECO:0007669"/>
    <property type="project" value="UniProtKB-KW"/>
</dbReference>
<evidence type="ECO:0000256" key="1">
    <source>
        <dbReference type="ARBA" id="ARBA00022723"/>
    </source>
</evidence>
<proteinExistence type="predicted"/>
<dbReference type="SUPFAM" id="SSF57716">
    <property type="entry name" value="Glucocorticoid receptor-like (DNA-binding domain)"/>
    <property type="match status" value="3"/>
</dbReference>
<dbReference type="AlphaFoldDB" id="A8QD64"/>
<gene>
    <name evidence="8" type="ORF">MGL_4132</name>
</gene>
<dbReference type="FunFam" id="2.10.110.10:FF:000009">
    <property type="entry name" value="Paxillin isoform 1"/>
    <property type="match status" value="1"/>
</dbReference>
<keyword evidence="3 5" id="KW-0862">Zinc</keyword>
<dbReference type="Pfam" id="PF00412">
    <property type="entry name" value="LIM"/>
    <property type="match status" value="2"/>
</dbReference>
<dbReference type="GO" id="GO:0005634">
    <property type="term" value="C:nucleus"/>
    <property type="evidence" value="ECO:0007669"/>
    <property type="project" value="TreeGrafter"/>
</dbReference>
<feature type="compositionally biased region" description="Pro residues" evidence="6">
    <location>
        <begin position="187"/>
        <end position="217"/>
    </location>
</feature>
<dbReference type="KEGG" id="mgl:MGL_4132"/>
<dbReference type="CDD" id="cd08368">
    <property type="entry name" value="LIM"/>
    <property type="match status" value="2"/>
</dbReference>
<organism evidence="8 9">
    <name type="scientific">Malassezia globosa (strain ATCC MYA-4612 / CBS 7966)</name>
    <name type="common">Dandruff-associated fungus</name>
    <dbReference type="NCBI Taxonomy" id="425265"/>
    <lineage>
        <taxon>Eukaryota</taxon>
        <taxon>Fungi</taxon>
        <taxon>Dikarya</taxon>
        <taxon>Basidiomycota</taxon>
        <taxon>Ustilaginomycotina</taxon>
        <taxon>Malasseziomycetes</taxon>
        <taxon>Malasseziales</taxon>
        <taxon>Malasseziaceae</taxon>
        <taxon>Malassezia</taxon>
    </lineage>
</organism>
<dbReference type="InParanoid" id="A8QD64"/>
<feature type="compositionally biased region" description="Low complexity" evidence="6">
    <location>
        <begin position="176"/>
        <end position="186"/>
    </location>
</feature>
<dbReference type="GO" id="GO:0003712">
    <property type="term" value="F:transcription coregulator activity"/>
    <property type="evidence" value="ECO:0007669"/>
    <property type="project" value="TreeGrafter"/>
</dbReference>
<evidence type="ECO:0000313" key="8">
    <source>
        <dbReference type="EMBL" id="EDP41583.1"/>
    </source>
</evidence>
<evidence type="ECO:0000256" key="3">
    <source>
        <dbReference type="ARBA" id="ARBA00022833"/>
    </source>
</evidence>
<protein>
    <recommendedName>
        <fullName evidence="7">LIM zinc-binding domain-containing protein</fullName>
    </recommendedName>
</protein>
<dbReference type="OrthoDB" id="15567at2759"/>
<evidence type="ECO:0000256" key="6">
    <source>
        <dbReference type="SAM" id="MobiDB-lite"/>
    </source>
</evidence>
<dbReference type="PANTHER" id="PTHR24205">
    <property type="entry name" value="FOUR AND A HALF LIM DOMAINS PROTEIN"/>
    <property type="match status" value="1"/>
</dbReference>
<dbReference type="RefSeq" id="XP_001728797.1">
    <property type="nucleotide sequence ID" value="XM_001728745.1"/>
</dbReference>
<dbReference type="GeneID" id="5853037"/>
<dbReference type="PANTHER" id="PTHR24205:SF16">
    <property type="entry name" value="GH01042P-RELATED"/>
    <property type="match status" value="1"/>
</dbReference>
<evidence type="ECO:0000256" key="5">
    <source>
        <dbReference type="PROSITE-ProRule" id="PRU00125"/>
    </source>
</evidence>
<dbReference type="VEuPathDB" id="FungiDB:MGL_4132"/>
<evidence type="ECO:0000256" key="2">
    <source>
        <dbReference type="ARBA" id="ARBA00022737"/>
    </source>
</evidence>
<dbReference type="InterPro" id="IPR001781">
    <property type="entry name" value="Znf_LIM"/>
</dbReference>
<feature type="compositionally biased region" description="Low complexity" evidence="6">
    <location>
        <begin position="328"/>
        <end position="338"/>
    </location>
</feature>
<dbReference type="STRING" id="425265.A8QD64"/>
<accession>A8QD64</accession>